<dbReference type="OrthoDB" id="9843863at2"/>
<dbReference type="EMBL" id="CP012502">
    <property type="protein sequence ID" value="AOM81540.1"/>
    <property type="molecule type" value="Genomic_DNA"/>
</dbReference>
<evidence type="ECO:0000313" key="1">
    <source>
        <dbReference type="EMBL" id="AOM81540.1"/>
    </source>
</evidence>
<gene>
    <name evidence="1" type="ORF">BBEV_0145</name>
</gene>
<keyword evidence="2" id="KW-1185">Reference proteome</keyword>
<proteinExistence type="predicted"/>
<accession>A0A1D7QRC6</accession>
<sequence>MSYLILYDLFVNAFDDHAIRWPVEINTGDEVHHGEVIAHGTSFLIPRQFEVELKWTFSELSIVAPVQKQLTFAEDPFTVRFNEQKYDERLALYEELGAEVWTQRWITDAATALKQTLIADLPHHPGFRKALERAGISTFTGLSLSDEPIYVPAIEDGG</sequence>
<dbReference type="KEGG" id="bbev:BBEV_0145"/>
<evidence type="ECO:0000313" key="2">
    <source>
        <dbReference type="Proteomes" id="UP000094463"/>
    </source>
</evidence>
<name>A0A1D7QRC6_9BACI</name>
<dbReference type="STRING" id="632773.BBEV_0145"/>
<dbReference type="AlphaFoldDB" id="A0A1D7QRC6"/>
<reference evidence="1 2" key="1">
    <citation type="submission" date="2015-08" db="EMBL/GenBank/DDBJ databases">
        <title>The complete genome sequence of Bacillus beveridgei MLTeJB.</title>
        <authorList>
            <person name="Hanson T.E."/>
            <person name="Mesa C."/>
            <person name="Basesman S.M."/>
            <person name="Oremland R.S."/>
        </authorList>
    </citation>
    <scope>NUCLEOTIDE SEQUENCE [LARGE SCALE GENOMIC DNA]</scope>
    <source>
        <strain evidence="1 2">MLTeJB</strain>
    </source>
</reference>
<organism evidence="1 2">
    <name type="scientific">Salisediminibacterium beveridgei</name>
    <dbReference type="NCBI Taxonomy" id="632773"/>
    <lineage>
        <taxon>Bacteria</taxon>
        <taxon>Bacillati</taxon>
        <taxon>Bacillota</taxon>
        <taxon>Bacilli</taxon>
        <taxon>Bacillales</taxon>
        <taxon>Bacillaceae</taxon>
        <taxon>Salisediminibacterium</taxon>
    </lineage>
</organism>
<protein>
    <submittedName>
        <fullName evidence="1">Uncharacterized protein</fullName>
    </submittedName>
</protein>
<dbReference type="RefSeq" id="WP_069363707.1">
    <property type="nucleotide sequence ID" value="NZ_CP012502.1"/>
</dbReference>
<dbReference type="Proteomes" id="UP000094463">
    <property type="component" value="Chromosome"/>
</dbReference>